<dbReference type="InterPro" id="IPR048267">
    <property type="entry name" value="Arginosuc_syn_N"/>
</dbReference>
<dbReference type="STRING" id="340021.TM5383_02724"/>
<dbReference type="Gene3D" id="3.90.1260.10">
    <property type="entry name" value="Argininosuccinate synthetase, chain A, domain 2"/>
    <property type="match status" value="1"/>
</dbReference>
<dbReference type="AlphaFoldDB" id="A0A0P1H4D3"/>
<dbReference type="GO" id="GO:0004055">
    <property type="term" value="F:argininosuccinate synthase activity"/>
    <property type="evidence" value="ECO:0007669"/>
    <property type="project" value="UniProtKB-UniRule"/>
</dbReference>
<feature type="binding site" evidence="9">
    <location>
        <position position="266"/>
    </location>
    <ligand>
        <name>L-citrulline</name>
        <dbReference type="ChEBI" id="CHEBI:57743"/>
    </ligand>
</feature>
<evidence type="ECO:0000259" key="11">
    <source>
        <dbReference type="Pfam" id="PF20979"/>
    </source>
</evidence>
<feature type="binding site" evidence="9">
    <location>
        <position position="90"/>
    </location>
    <ligand>
        <name>L-citrulline</name>
        <dbReference type="ChEBI" id="CHEBI:57743"/>
    </ligand>
</feature>
<dbReference type="InterPro" id="IPR001518">
    <property type="entry name" value="Arginosuc_synth"/>
</dbReference>
<reference evidence="12 13" key="1">
    <citation type="submission" date="2015-09" db="EMBL/GenBank/DDBJ databases">
        <authorList>
            <consortium name="Swine Surveillance"/>
        </authorList>
    </citation>
    <scope>NUCLEOTIDE SEQUENCE [LARGE SCALE GENOMIC DNA]</scope>
    <source>
        <strain evidence="12 13">CECT 8383</strain>
    </source>
</reference>
<dbReference type="InterPro" id="IPR023434">
    <property type="entry name" value="Arginosuc_synth_type_1_subfam"/>
</dbReference>
<dbReference type="PANTHER" id="PTHR11587:SF2">
    <property type="entry name" value="ARGININOSUCCINATE SYNTHASE"/>
    <property type="match status" value="1"/>
</dbReference>
<dbReference type="EMBL" id="CYSF01000015">
    <property type="protein sequence ID" value="CUH85490.1"/>
    <property type="molecule type" value="Genomic_DNA"/>
</dbReference>
<dbReference type="PANTHER" id="PTHR11587">
    <property type="entry name" value="ARGININOSUCCINATE SYNTHASE"/>
    <property type="match status" value="1"/>
</dbReference>
<keyword evidence="9" id="KW-0963">Cytoplasm</keyword>
<evidence type="ECO:0000256" key="3">
    <source>
        <dbReference type="ARBA" id="ARBA00012286"/>
    </source>
</evidence>
<feature type="domain" description="Arginosuccinate synthase C-terminal" evidence="11">
    <location>
        <begin position="180"/>
        <end position="398"/>
    </location>
</feature>
<feature type="binding site" evidence="9">
    <location>
        <position position="190"/>
    </location>
    <ligand>
        <name>L-citrulline</name>
        <dbReference type="ChEBI" id="CHEBI:57743"/>
    </ligand>
</feature>
<dbReference type="Gene3D" id="3.40.50.620">
    <property type="entry name" value="HUPs"/>
    <property type="match status" value="1"/>
</dbReference>
<feature type="binding site" evidence="9">
    <location>
        <position position="120"/>
    </location>
    <ligand>
        <name>ATP</name>
        <dbReference type="ChEBI" id="CHEBI:30616"/>
    </ligand>
</feature>
<comment type="catalytic activity">
    <reaction evidence="9">
        <text>L-citrulline + L-aspartate + ATP = 2-(N(omega)-L-arginino)succinate + AMP + diphosphate + H(+)</text>
        <dbReference type="Rhea" id="RHEA:10932"/>
        <dbReference type="ChEBI" id="CHEBI:15378"/>
        <dbReference type="ChEBI" id="CHEBI:29991"/>
        <dbReference type="ChEBI" id="CHEBI:30616"/>
        <dbReference type="ChEBI" id="CHEBI:33019"/>
        <dbReference type="ChEBI" id="CHEBI:57472"/>
        <dbReference type="ChEBI" id="CHEBI:57743"/>
        <dbReference type="ChEBI" id="CHEBI:456215"/>
        <dbReference type="EC" id="6.3.4.5"/>
    </reaction>
</comment>
<feature type="binding site" evidence="9">
    <location>
        <position position="278"/>
    </location>
    <ligand>
        <name>L-citrulline</name>
        <dbReference type="ChEBI" id="CHEBI:57743"/>
    </ligand>
</feature>
<dbReference type="Pfam" id="PF00764">
    <property type="entry name" value="Arginosuc_synth"/>
    <property type="match status" value="1"/>
</dbReference>
<evidence type="ECO:0000256" key="4">
    <source>
        <dbReference type="ARBA" id="ARBA00022571"/>
    </source>
</evidence>
<keyword evidence="8 9" id="KW-0067">ATP-binding</keyword>
<gene>
    <name evidence="9 12" type="primary">argG</name>
    <name evidence="12" type="ORF">TM5383_02724</name>
</gene>
<comment type="subcellular location">
    <subcellularLocation>
        <location evidence="9">Cytoplasm</location>
    </subcellularLocation>
</comment>
<evidence type="ECO:0000256" key="9">
    <source>
        <dbReference type="HAMAP-Rule" id="MF_00005"/>
    </source>
</evidence>
<dbReference type="Pfam" id="PF20979">
    <property type="entry name" value="Arginosuc_syn_C"/>
    <property type="match status" value="1"/>
</dbReference>
<evidence type="ECO:0000256" key="5">
    <source>
        <dbReference type="ARBA" id="ARBA00022598"/>
    </source>
</evidence>
<protein>
    <recommendedName>
        <fullName evidence="3 9">Argininosuccinate synthase</fullName>
        <ecNumber evidence="3 9">6.3.4.5</ecNumber>
    </recommendedName>
    <alternativeName>
        <fullName evidence="9">Citrulline--aspartate ligase</fullName>
    </alternativeName>
</protein>
<dbReference type="GO" id="GO:0005524">
    <property type="term" value="F:ATP binding"/>
    <property type="evidence" value="ECO:0007669"/>
    <property type="project" value="UniProtKB-UniRule"/>
</dbReference>
<feature type="binding site" evidence="9">
    <location>
        <position position="126"/>
    </location>
    <ligand>
        <name>L-aspartate</name>
        <dbReference type="ChEBI" id="CHEBI:29991"/>
    </ligand>
</feature>
<dbReference type="RefSeq" id="WP_058319565.1">
    <property type="nucleotide sequence ID" value="NZ_CYSF01000015.1"/>
</dbReference>
<dbReference type="GO" id="GO:0000050">
    <property type="term" value="P:urea cycle"/>
    <property type="evidence" value="ECO:0007669"/>
    <property type="project" value="TreeGrafter"/>
</dbReference>
<feature type="binding site" evidence="9">
    <location>
        <position position="122"/>
    </location>
    <ligand>
        <name>L-aspartate</name>
        <dbReference type="ChEBI" id="CHEBI:29991"/>
    </ligand>
</feature>
<feature type="binding site" evidence="9">
    <location>
        <position position="37"/>
    </location>
    <ligand>
        <name>ATP</name>
        <dbReference type="ChEBI" id="CHEBI:30616"/>
    </ligand>
</feature>
<evidence type="ECO:0000256" key="7">
    <source>
        <dbReference type="ARBA" id="ARBA00022741"/>
    </source>
</evidence>
<dbReference type="InterPro" id="IPR018223">
    <property type="entry name" value="Arginosuc_synth_CS"/>
</dbReference>
<dbReference type="PROSITE" id="PS00564">
    <property type="entry name" value="ARGININOSUCCIN_SYN_1"/>
    <property type="match status" value="1"/>
</dbReference>
<keyword evidence="7 9" id="KW-0547">Nucleotide-binding</keyword>
<dbReference type="InterPro" id="IPR024074">
    <property type="entry name" value="AS_cat/multimer_dom_body"/>
</dbReference>
<comment type="similarity">
    <text evidence="9">Belongs to the argininosuccinate synthase family. Type 1 subfamily.</text>
</comment>
<sequence>MSAPKKVVLAYSGGLDTSIILKWLQTEYGCEVVTFTADLGQGEELEPARKKAEMLGIKPENIYIEDVREEFVRDFVFPMFRANALYEGEYLLGTSIARPLISKRLVEIAAETGADAVSHGATGKGNDQVRFELAAYALNPEITVIAPWREWDLSSRTKLLEFAEQHQIPIAKDKRGEAPFSVDANLLHTSSEGKVLEDPAEAAPDYVYQRTVNPEDAPDTPEIITIGFEKGDAVSINGEAMSPATILTALNDYGRKHGIGRLDFVENRFVGMKSRGVYETPGGTILLQAHRGIEQITLDSGAGHLKDSIMPRYAELIYNGFWYSPEREMLQALIDKSQEHVTGTVTLKLYKGSVFVVARDSEHSLYSEAHVTFEEDAGAYNQEDAAGFIQLNALRLKLLATRDRRLKG</sequence>
<dbReference type="CDD" id="cd01999">
    <property type="entry name" value="ASS"/>
    <property type="match status" value="1"/>
</dbReference>
<proteinExistence type="inferred from homology"/>
<dbReference type="OrthoDB" id="9801641at2"/>
<feature type="binding site" evidence="9">
    <location>
        <position position="126"/>
    </location>
    <ligand>
        <name>L-citrulline</name>
        <dbReference type="ChEBI" id="CHEBI:57743"/>
    </ligand>
</feature>
<dbReference type="GO" id="GO:0006526">
    <property type="term" value="P:L-arginine biosynthetic process"/>
    <property type="evidence" value="ECO:0007669"/>
    <property type="project" value="UniProtKB-UniRule"/>
</dbReference>
<evidence type="ECO:0000256" key="8">
    <source>
        <dbReference type="ARBA" id="ARBA00022840"/>
    </source>
</evidence>
<dbReference type="NCBIfam" id="NF001770">
    <property type="entry name" value="PRK00509.1"/>
    <property type="match status" value="1"/>
</dbReference>
<dbReference type="FunFam" id="3.40.50.620:FF:000019">
    <property type="entry name" value="Argininosuccinate synthase"/>
    <property type="match status" value="1"/>
</dbReference>
<feature type="binding site" evidence="9">
    <location>
        <position position="130"/>
    </location>
    <ligand>
        <name>L-citrulline</name>
        <dbReference type="ChEBI" id="CHEBI:57743"/>
    </ligand>
</feature>
<keyword evidence="6 9" id="KW-0028">Amino-acid biosynthesis</keyword>
<feature type="binding site" evidence="9">
    <location>
        <position position="95"/>
    </location>
    <ligand>
        <name>L-citrulline</name>
        <dbReference type="ChEBI" id="CHEBI:57743"/>
    </ligand>
</feature>
<dbReference type="UniPathway" id="UPA00068">
    <property type="reaction ID" value="UER00113"/>
</dbReference>
<dbReference type="HAMAP" id="MF_00005">
    <property type="entry name" value="Arg_succ_synth_type1"/>
    <property type="match status" value="1"/>
</dbReference>
<comment type="pathway">
    <text evidence="1 9">Amino-acid biosynthesis; L-arginine biosynthesis; L-arginine from L-ornithine and carbamoyl phosphate: step 2/3.</text>
</comment>
<name>A0A0P1H4D3_9RHOB</name>
<evidence type="ECO:0000313" key="13">
    <source>
        <dbReference type="Proteomes" id="UP000051681"/>
    </source>
</evidence>
<feature type="binding site" evidence="9">
    <location>
        <begin position="10"/>
        <end position="18"/>
    </location>
    <ligand>
        <name>ATP</name>
        <dbReference type="ChEBI" id="CHEBI:30616"/>
    </ligand>
</feature>
<evidence type="ECO:0000256" key="6">
    <source>
        <dbReference type="ARBA" id="ARBA00022605"/>
    </source>
</evidence>
<dbReference type="Proteomes" id="UP000051681">
    <property type="component" value="Unassembled WGS sequence"/>
</dbReference>
<evidence type="ECO:0000256" key="2">
    <source>
        <dbReference type="ARBA" id="ARBA00011881"/>
    </source>
</evidence>
<keyword evidence="5 9" id="KW-0436">Ligase</keyword>
<dbReference type="FunFam" id="3.90.1260.10:FF:000007">
    <property type="entry name" value="Argininosuccinate synthase"/>
    <property type="match status" value="1"/>
</dbReference>
<dbReference type="Gene3D" id="1.20.5.470">
    <property type="entry name" value="Single helix bin"/>
    <property type="match status" value="1"/>
</dbReference>
<evidence type="ECO:0000259" key="10">
    <source>
        <dbReference type="Pfam" id="PF00764"/>
    </source>
</evidence>
<feature type="binding site" evidence="9">
    <location>
        <position position="127"/>
    </location>
    <ligand>
        <name>L-aspartate</name>
        <dbReference type="ChEBI" id="CHEBI:29991"/>
    </ligand>
</feature>
<dbReference type="InterPro" id="IPR014729">
    <property type="entry name" value="Rossmann-like_a/b/a_fold"/>
</dbReference>
<accession>A0A0P1H4D3</accession>
<dbReference type="EC" id="6.3.4.5" evidence="3 9"/>
<dbReference type="PROSITE" id="PS00565">
    <property type="entry name" value="ARGININOSUCCIN_SYN_2"/>
    <property type="match status" value="1"/>
</dbReference>
<dbReference type="SUPFAM" id="SSF69864">
    <property type="entry name" value="Argininosuccinate synthetase, C-terminal domain"/>
    <property type="match status" value="1"/>
</dbReference>
<dbReference type="GO" id="GO:0005737">
    <property type="term" value="C:cytoplasm"/>
    <property type="evidence" value="ECO:0007669"/>
    <property type="project" value="UniProtKB-SubCell"/>
</dbReference>
<evidence type="ECO:0000313" key="12">
    <source>
        <dbReference type="EMBL" id="CUH85490.1"/>
    </source>
</evidence>
<comment type="subunit">
    <text evidence="2 9">Homotetramer.</text>
</comment>
<keyword evidence="4 9" id="KW-0055">Arginine biosynthesis</keyword>
<feature type="domain" description="Arginosuccinate synthase-like N-terminal" evidence="10">
    <location>
        <begin position="6"/>
        <end position="169"/>
    </location>
</feature>
<dbReference type="SUPFAM" id="SSF52402">
    <property type="entry name" value="Adenine nucleotide alpha hydrolases-like"/>
    <property type="match status" value="1"/>
</dbReference>
<evidence type="ECO:0000256" key="1">
    <source>
        <dbReference type="ARBA" id="ARBA00004967"/>
    </source>
</evidence>
<dbReference type="NCBIfam" id="TIGR00032">
    <property type="entry name" value="argG"/>
    <property type="match status" value="1"/>
</dbReference>
<keyword evidence="13" id="KW-1185">Reference proteome</keyword>
<dbReference type="InterPro" id="IPR048268">
    <property type="entry name" value="Arginosuc_syn_C"/>
</dbReference>
<dbReference type="GO" id="GO:0000053">
    <property type="term" value="P:argininosuccinate metabolic process"/>
    <property type="evidence" value="ECO:0007669"/>
    <property type="project" value="TreeGrafter"/>
</dbReference>
<organism evidence="12 13">
    <name type="scientific">Thalassovita mediterranea</name>
    <dbReference type="NCBI Taxonomy" id="340021"/>
    <lineage>
        <taxon>Bacteria</taxon>
        <taxon>Pseudomonadati</taxon>
        <taxon>Pseudomonadota</taxon>
        <taxon>Alphaproteobacteria</taxon>
        <taxon>Rhodobacterales</taxon>
        <taxon>Roseobacteraceae</taxon>
        <taxon>Thalassovita</taxon>
    </lineage>
</organism>
<feature type="binding site" evidence="9">
    <location>
        <position position="181"/>
    </location>
    <ligand>
        <name>L-citrulline</name>
        <dbReference type="ChEBI" id="CHEBI:57743"/>
    </ligand>
</feature>